<dbReference type="OrthoDB" id="79562at2759"/>
<dbReference type="GO" id="GO:0008270">
    <property type="term" value="F:zinc ion binding"/>
    <property type="evidence" value="ECO:0007669"/>
    <property type="project" value="InterPro"/>
</dbReference>
<keyword evidence="5 10" id="KW-0479">Metal-binding</keyword>
<dbReference type="SUPFAM" id="SSF48371">
    <property type="entry name" value="ARM repeat"/>
    <property type="match status" value="1"/>
</dbReference>
<dbReference type="InterPro" id="IPR001930">
    <property type="entry name" value="Peptidase_M1"/>
</dbReference>
<reference evidence="12" key="1">
    <citation type="journal article" date="2020" name="Nat. Commun.">
        <title>Large-scale genome sequencing of mycorrhizal fungi provides insights into the early evolution of symbiotic traits.</title>
        <authorList>
            <person name="Miyauchi S."/>
            <person name="Kiss E."/>
            <person name="Kuo A."/>
            <person name="Drula E."/>
            <person name="Kohler A."/>
            <person name="Sanchez-Garcia M."/>
            <person name="Morin E."/>
            <person name="Andreopoulos B."/>
            <person name="Barry K.W."/>
            <person name="Bonito G."/>
            <person name="Buee M."/>
            <person name="Carver A."/>
            <person name="Chen C."/>
            <person name="Cichocki N."/>
            <person name="Clum A."/>
            <person name="Culley D."/>
            <person name="Crous P.W."/>
            <person name="Fauchery L."/>
            <person name="Girlanda M."/>
            <person name="Hayes R.D."/>
            <person name="Keri Z."/>
            <person name="LaButti K."/>
            <person name="Lipzen A."/>
            <person name="Lombard V."/>
            <person name="Magnuson J."/>
            <person name="Maillard F."/>
            <person name="Murat C."/>
            <person name="Nolan M."/>
            <person name="Ohm R.A."/>
            <person name="Pangilinan J."/>
            <person name="Pereira M.F."/>
            <person name="Perotto S."/>
            <person name="Peter M."/>
            <person name="Pfister S."/>
            <person name="Riley R."/>
            <person name="Sitrit Y."/>
            <person name="Stielow J.B."/>
            <person name="Szollosi G."/>
            <person name="Zifcakova L."/>
            <person name="Stursova M."/>
            <person name="Spatafora J.W."/>
            <person name="Tedersoo L."/>
            <person name="Vaario L.M."/>
            <person name="Yamada A."/>
            <person name="Yan M."/>
            <person name="Wang P."/>
            <person name="Xu J."/>
            <person name="Bruns T."/>
            <person name="Baldrian P."/>
            <person name="Vilgalys R."/>
            <person name="Dunand C."/>
            <person name="Henrissat B."/>
            <person name="Grigoriev I.V."/>
            <person name="Hibbett D."/>
            <person name="Nagy L.G."/>
            <person name="Martin F.M."/>
        </authorList>
    </citation>
    <scope>NUCLEOTIDE SEQUENCE</scope>
    <source>
        <strain evidence="12">UP504</strain>
    </source>
</reference>
<evidence type="ECO:0000313" key="13">
    <source>
        <dbReference type="Proteomes" id="UP000886523"/>
    </source>
</evidence>
<comment type="similarity">
    <text evidence="2">Belongs to the peptidase M1 family.</text>
</comment>
<evidence type="ECO:0000256" key="4">
    <source>
        <dbReference type="ARBA" id="ARBA00022670"/>
    </source>
</evidence>
<name>A0A9P6DS70_9AGAM</name>
<accession>A0A9P6DS70</accession>
<dbReference type="InterPro" id="IPR042097">
    <property type="entry name" value="Aminopeptidase_N-like_N_sf"/>
</dbReference>
<keyword evidence="7 10" id="KW-0862">Zinc</keyword>
<comment type="cofactor">
    <cofactor evidence="10">
        <name>Zn(2+)</name>
        <dbReference type="ChEBI" id="CHEBI:29105"/>
    </cofactor>
    <text evidence="10">Binds 1 zinc ion per subunit.</text>
</comment>
<dbReference type="Pfam" id="PF01433">
    <property type="entry name" value="Peptidase_M1"/>
    <property type="match status" value="1"/>
</dbReference>
<dbReference type="FunFam" id="1.10.390.10:FF:000003">
    <property type="entry name" value="Leukotriene A(4) hydrolase"/>
    <property type="match status" value="1"/>
</dbReference>
<dbReference type="CDD" id="cd09599">
    <property type="entry name" value="M1_LTA4H"/>
    <property type="match status" value="1"/>
</dbReference>
<feature type="active site" description="Proton donor" evidence="9">
    <location>
        <position position="384"/>
    </location>
</feature>
<feature type="binding site" evidence="10">
    <location>
        <position position="295"/>
    </location>
    <ligand>
        <name>Zn(2+)</name>
        <dbReference type="ChEBI" id="CHEBI:29105"/>
        <note>catalytic</note>
    </ligand>
</feature>
<dbReference type="InterPro" id="IPR049980">
    <property type="entry name" value="LTA4H_cat"/>
</dbReference>
<dbReference type="SUPFAM" id="SSF63737">
    <property type="entry name" value="Leukotriene A4 hydrolase N-terminal domain"/>
    <property type="match status" value="1"/>
</dbReference>
<protein>
    <recommendedName>
        <fullName evidence="11">Peptidase M1 leukotriene A4 hydrolase/aminopeptidase C-terminal domain-containing protein</fullName>
    </recommendedName>
</protein>
<evidence type="ECO:0000256" key="8">
    <source>
        <dbReference type="ARBA" id="ARBA00023049"/>
    </source>
</evidence>
<keyword evidence="3" id="KW-0963">Cytoplasm</keyword>
<evidence type="ECO:0000256" key="10">
    <source>
        <dbReference type="PIRSR" id="PIRSR634015-3"/>
    </source>
</evidence>
<dbReference type="SUPFAM" id="SSF55486">
    <property type="entry name" value="Metalloproteases ('zincins'), catalytic domain"/>
    <property type="match status" value="1"/>
</dbReference>
<dbReference type="Gene3D" id="2.60.40.1730">
    <property type="entry name" value="tricorn interacting facor f3 domain"/>
    <property type="match status" value="1"/>
</dbReference>
<comment type="subcellular location">
    <subcellularLocation>
        <location evidence="1">Cytoplasm</location>
    </subcellularLocation>
</comment>
<dbReference type="InterPro" id="IPR016024">
    <property type="entry name" value="ARM-type_fold"/>
</dbReference>
<dbReference type="Gene3D" id="3.30.2010.30">
    <property type="match status" value="1"/>
</dbReference>
<dbReference type="Proteomes" id="UP000886523">
    <property type="component" value="Unassembled WGS sequence"/>
</dbReference>
<keyword evidence="8" id="KW-0482">Metalloprotease</keyword>
<evidence type="ECO:0000256" key="3">
    <source>
        <dbReference type="ARBA" id="ARBA00022490"/>
    </source>
</evidence>
<dbReference type="Pfam" id="PF09127">
    <property type="entry name" value="Leuk-A4-hydro_C"/>
    <property type="match status" value="1"/>
</dbReference>
<dbReference type="InterPro" id="IPR015211">
    <property type="entry name" value="Peptidase_M1_C"/>
</dbReference>
<dbReference type="InterPro" id="IPR034015">
    <property type="entry name" value="M1_LTA4H"/>
</dbReference>
<evidence type="ECO:0000313" key="12">
    <source>
        <dbReference type="EMBL" id="KAF9509168.1"/>
    </source>
</evidence>
<dbReference type="GO" id="GO:0004301">
    <property type="term" value="F:epoxide hydrolase activity"/>
    <property type="evidence" value="ECO:0007669"/>
    <property type="project" value="TreeGrafter"/>
</dbReference>
<dbReference type="PANTHER" id="PTHR45726">
    <property type="entry name" value="LEUKOTRIENE A-4 HYDROLASE"/>
    <property type="match status" value="1"/>
</dbReference>
<evidence type="ECO:0000256" key="9">
    <source>
        <dbReference type="PIRSR" id="PIRSR634015-1"/>
    </source>
</evidence>
<sequence length="602" mass="68674">MASFWARVTFPRRLVPALYFRRNIQMVSIDPATQANYTDISSTHVHFDWDINWSKRVISGSATHTLLAHQPVDHVIFDSSYLTIDAVKIAGKSAQFDLKPPHPVLGSALVIPLASNWLPEISRGHDRIQHHGSRDRCRMARKGTYSARVRSVLPVLLSAIRVSPPSALIHGGKRVGEETVEYVYKQPVSIPSYLIAIASGNIVYRPFPAIPGKEWSTGVWTEPELMESSYWEFNEDTARYVEEAEKIVTPYEFGVYDLLLLPPSFPYGGMENACLTFITPTLLAGDRSLVDVVGHEISHSWFGNNVTTADSGHFWLNEGWTTWMERLLQQALHGPAERDFSYIIGRKALTEALKSYENNPKYQRLVIHYEFGEDPDDAYSSIPYEKGSNFLLYLERLLGGLDVFVPYVKDYVTTFRGKSIRTEQWKEHLYSYFRQNGGEEKIRLLDSVDWDAWFYGEGLQLPDPSKLAFNATDLKDFNSNQKVVFLERLSDIGGVSLPATHIHHLNATYNFNTSSNAEIRLRWYNLALTTPGATSYARDAAEWLVDPKGLKGRMKFCRPVFKKLFRVDPKLTTETWKLNSQFFHPIARRLIDKDLGIAEHRS</sequence>
<evidence type="ECO:0000256" key="5">
    <source>
        <dbReference type="ARBA" id="ARBA00022723"/>
    </source>
</evidence>
<dbReference type="GO" id="GO:0006508">
    <property type="term" value="P:proteolysis"/>
    <property type="evidence" value="ECO:0007669"/>
    <property type="project" value="UniProtKB-KW"/>
</dbReference>
<dbReference type="AlphaFoldDB" id="A0A9P6DS70"/>
<dbReference type="PANTHER" id="PTHR45726:SF3">
    <property type="entry name" value="LEUKOTRIENE A-4 HYDROLASE"/>
    <property type="match status" value="1"/>
</dbReference>
<dbReference type="Gene3D" id="1.25.40.320">
    <property type="entry name" value="Peptidase M1, leukotriene A4 hydrolase/aminopeptidase C-terminal domain"/>
    <property type="match status" value="1"/>
</dbReference>
<dbReference type="InterPro" id="IPR014782">
    <property type="entry name" value="Peptidase_M1_dom"/>
</dbReference>
<feature type="domain" description="Peptidase M1 leukotriene A4 hydrolase/aminopeptidase C-terminal" evidence="11">
    <location>
        <begin position="447"/>
        <end position="595"/>
    </location>
</feature>
<evidence type="ECO:0000259" key="11">
    <source>
        <dbReference type="SMART" id="SM01263"/>
    </source>
</evidence>
<dbReference type="InterPro" id="IPR038502">
    <property type="entry name" value="M1_LTA-4_hydro/amino_C_sf"/>
</dbReference>
<keyword evidence="6" id="KW-0378">Hydrolase</keyword>
<dbReference type="InterPro" id="IPR027268">
    <property type="entry name" value="Peptidase_M4/M1_CTD_sf"/>
</dbReference>
<dbReference type="FunFam" id="3.30.2010.30:FF:000001">
    <property type="entry name" value="Leukotriene A(4) hydrolase"/>
    <property type="match status" value="1"/>
</dbReference>
<feature type="active site" description="Proton acceptor" evidence="9">
    <location>
        <position position="296"/>
    </location>
</feature>
<proteinExistence type="inferred from homology"/>
<feature type="binding site" evidence="10">
    <location>
        <position position="299"/>
    </location>
    <ligand>
        <name>Zn(2+)</name>
        <dbReference type="ChEBI" id="CHEBI:29105"/>
        <note>catalytic</note>
    </ligand>
</feature>
<dbReference type="GO" id="GO:0008237">
    <property type="term" value="F:metallopeptidase activity"/>
    <property type="evidence" value="ECO:0007669"/>
    <property type="project" value="UniProtKB-KW"/>
</dbReference>
<dbReference type="SMART" id="SM01263">
    <property type="entry name" value="Leuk-A4-hydro_C"/>
    <property type="match status" value="1"/>
</dbReference>
<dbReference type="GO" id="GO:0005829">
    <property type="term" value="C:cytosol"/>
    <property type="evidence" value="ECO:0007669"/>
    <property type="project" value="TreeGrafter"/>
</dbReference>
<gene>
    <name evidence="12" type="ORF">BS47DRAFT_1488071</name>
</gene>
<evidence type="ECO:0000256" key="1">
    <source>
        <dbReference type="ARBA" id="ARBA00004496"/>
    </source>
</evidence>
<evidence type="ECO:0000256" key="2">
    <source>
        <dbReference type="ARBA" id="ARBA00010136"/>
    </source>
</evidence>
<dbReference type="EMBL" id="MU129041">
    <property type="protein sequence ID" value="KAF9509168.1"/>
    <property type="molecule type" value="Genomic_DNA"/>
</dbReference>
<feature type="binding site" evidence="10">
    <location>
        <position position="318"/>
    </location>
    <ligand>
        <name>Zn(2+)</name>
        <dbReference type="ChEBI" id="CHEBI:29105"/>
        <note>catalytic</note>
    </ligand>
</feature>
<organism evidence="12 13">
    <name type="scientific">Hydnum rufescens UP504</name>
    <dbReference type="NCBI Taxonomy" id="1448309"/>
    <lineage>
        <taxon>Eukaryota</taxon>
        <taxon>Fungi</taxon>
        <taxon>Dikarya</taxon>
        <taxon>Basidiomycota</taxon>
        <taxon>Agaricomycotina</taxon>
        <taxon>Agaricomycetes</taxon>
        <taxon>Cantharellales</taxon>
        <taxon>Hydnaceae</taxon>
        <taxon>Hydnum</taxon>
    </lineage>
</organism>
<dbReference type="PRINTS" id="PR00756">
    <property type="entry name" value="ALADIPTASE"/>
</dbReference>
<evidence type="ECO:0000256" key="7">
    <source>
        <dbReference type="ARBA" id="ARBA00022833"/>
    </source>
</evidence>
<keyword evidence="4" id="KW-0645">Protease</keyword>
<keyword evidence="13" id="KW-1185">Reference proteome</keyword>
<dbReference type="Gene3D" id="1.10.390.10">
    <property type="entry name" value="Neutral Protease Domain 2"/>
    <property type="match status" value="1"/>
</dbReference>
<evidence type="ECO:0000256" key="6">
    <source>
        <dbReference type="ARBA" id="ARBA00022801"/>
    </source>
</evidence>
<comment type="caution">
    <text evidence="12">The sequence shown here is derived from an EMBL/GenBank/DDBJ whole genome shotgun (WGS) entry which is preliminary data.</text>
</comment>
<dbReference type="GO" id="GO:0004177">
    <property type="term" value="F:aminopeptidase activity"/>
    <property type="evidence" value="ECO:0007669"/>
    <property type="project" value="TreeGrafter"/>
</dbReference>